<dbReference type="EMBL" id="BMQG01000015">
    <property type="protein sequence ID" value="GGM54691.1"/>
    <property type="molecule type" value="Genomic_DNA"/>
</dbReference>
<accession>A0A8H9GS03</accession>
<name>A0A8H9GS03_9DEIO</name>
<protein>
    <submittedName>
        <fullName evidence="1">Uncharacterized protein</fullName>
    </submittedName>
</protein>
<organism evidence="1 2">
    <name type="scientific">Deinococcus arenae</name>
    <dbReference type="NCBI Taxonomy" id="1452751"/>
    <lineage>
        <taxon>Bacteria</taxon>
        <taxon>Thermotogati</taxon>
        <taxon>Deinococcota</taxon>
        <taxon>Deinococci</taxon>
        <taxon>Deinococcales</taxon>
        <taxon>Deinococcaceae</taxon>
        <taxon>Deinococcus</taxon>
    </lineage>
</organism>
<reference evidence="2" key="1">
    <citation type="journal article" date="2019" name="Int. J. Syst. Evol. Microbiol.">
        <title>The Global Catalogue of Microorganisms (GCM) 10K type strain sequencing project: providing services to taxonomists for standard genome sequencing and annotation.</title>
        <authorList>
            <consortium name="The Broad Institute Genomics Platform"/>
            <consortium name="The Broad Institute Genome Sequencing Center for Infectious Disease"/>
            <person name="Wu L."/>
            <person name="Ma J."/>
        </authorList>
    </citation>
    <scope>NUCLEOTIDE SEQUENCE [LARGE SCALE GENOMIC DNA]</scope>
    <source>
        <strain evidence="2">JCM 31047</strain>
    </source>
</reference>
<gene>
    <name evidence="1" type="ORF">GCM10008956_33190</name>
</gene>
<dbReference type="RefSeq" id="WP_189062763.1">
    <property type="nucleotide sequence ID" value="NZ_BMQG01000015.1"/>
</dbReference>
<sequence length="56" mass="6053">MTAGRPDLRGRDDRADLAALFEVGRPGDRVVVIGLTFGARHRVDGLSGLYEVITLT</sequence>
<keyword evidence="2" id="KW-1185">Reference proteome</keyword>
<evidence type="ECO:0000313" key="2">
    <source>
        <dbReference type="Proteomes" id="UP000600547"/>
    </source>
</evidence>
<comment type="caution">
    <text evidence="1">The sequence shown here is derived from an EMBL/GenBank/DDBJ whole genome shotgun (WGS) entry which is preliminary data.</text>
</comment>
<dbReference type="Proteomes" id="UP000600547">
    <property type="component" value="Unassembled WGS sequence"/>
</dbReference>
<proteinExistence type="predicted"/>
<evidence type="ECO:0000313" key="1">
    <source>
        <dbReference type="EMBL" id="GGM54691.1"/>
    </source>
</evidence>
<dbReference type="AlphaFoldDB" id="A0A8H9GS03"/>